<name>A0A0M3IJ70_ASCLU</name>
<keyword evidence="1" id="KW-0732">Signal</keyword>
<dbReference type="WBParaSite" id="ALUE_0001866301-mRNA-1">
    <property type="protein sequence ID" value="ALUE_0001866301-mRNA-1"/>
    <property type="gene ID" value="ALUE_0001866301"/>
</dbReference>
<feature type="transmembrane region" description="Helical" evidence="2">
    <location>
        <begin position="217"/>
        <end position="242"/>
    </location>
</feature>
<dbReference type="InterPro" id="IPR057475">
    <property type="entry name" value="CUT_C"/>
</dbReference>
<evidence type="ECO:0000259" key="3">
    <source>
        <dbReference type="PROSITE" id="PS51034"/>
    </source>
</evidence>
<dbReference type="InterPro" id="IPR001507">
    <property type="entry name" value="ZP_dom"/>
</dbReference>
<dbReference type="PANTHER" id="PTHR22907:SF17">
    <property type="entry name" value="ZP DOMAIN-CONTAINING PROTEIN"/>
    <property type="match status" value="1"/>
</dbReference>
<evidence type="ECO:0000256" key="2">
    <source>
        <dbReference type="SAM" id="Phobius"/>
    </source>
</evidence>
<accession>A0A0M3IJ70</accession>
<keyword evidence="2" id="KW-0472">Membrane</keyword>
<organism evidence="4 5">
    <name type="scientific">Ascaris lumbricoides</name>
    <name type="common">Giant roundworm</name>
    <dbReference type="NCBI Taxonomy" id="6252"/>
    <lineage>
        <taxon>Eukaryota</taxon>
        <taxon>Metazoa</taxon>
        <taxon>Ecdysozoa</taxon>
        <taxon>Nematoda</taxon>
        <taxon>Chromadorea</taxon>
        <taxon>Rhabditida</taxon>
        <taxon>Spirurina</taxon>
        <taxon>Ascaridomorpha</taxon>
        <taxon>Ascaridoidea</taxon>
        <taxon>Ascarididae</taxon>
        <taxon>Ascaris</taxon>
    </lineage>
</organism>
<dbReference type="Pfam" id="PF25301">
    <property type="entry name" value="CUT_C"/>
    <property type="match status" value="1"/>
</dbReference>
<evidence type="ECO:0000256" key="1">
    <source>
        <dbReference type="ARBA" id="ARBA00022729"/>
    </source>
</evidence>
<feature type="domain" description="ZP" evidence="3">
    <location>
        <begin position="1"/>
        <end position="157"/>
    </location>
</feature>
<keyword evidence="2" id="KW-1133">Transmembrane helix</keyword>
<protein>
    <submittedName>
        <fullName evidence="5">ZP domain-containing protein</fullName>
    </submittedName>
</protein>
<dbReference type="InterPro" id="IPR051962">
    <property type="entry name" value="Cuticlin"/>
</dbReference>
<dbReference type="PANTHER" id="PTHR22907">
    <property type="entry name" value="GH04558P"/>
    <property type="match status" value="1"/>
</dbReference>
<evidence type="ECO:0000313" key="5">
    <source>
        <dbReference type="WBParaSite" id="ALUE_0001866301-mRNA-1"/>
    </source>
</evidence>
<evidence type="ECO:0000313" key="4">
    <source>
        <dbReference type="Proteomes" id="UP000036681"/>
    </source>
</evidence>
<dbReference type="AlphaFoldDB" id="A0A0M3IJ70"/>
<dbReference type="Proteomes" id="UP000036681">
    <property type="component" value="Unplaced"/>
</dbReference>
<proteinExistence type="predicted"/>
<reference evidence="5" key="1">
    <citation type="submission" date="2017-02" db="UniProtKB">
        <authorList>
            <consortium name="WormBaseParasite"/>
        </authorList>
    </citation>
    <scope>IDENTIFICATION</scope>
</reference>
<dbReference type="PROSITE" id="PS51034">
    <property type="entry name" value="ZP_2"/>
    <property type="match status" value="1"/>
</dbReference>
<keyword evidence="4" id="KW-1185">Reference proteome</keyword>
<keyword evidence="2" id="KW-0812">Transmembrane</keyword>
<sequence>MRGPITSPRCEYRIRNPIDDSLVERAAIGDIVRHEWSCKIGIEADLCLVVTSCYLLTSDSKHHLINEQGCSTDASVLPELHYLKVSQNVSTFGIAQKPYIRFQCQLSLIPSENVSQNVSTFGIAQKPYIRFQCQLSLIPSENGTCQRPNCSMRSRRRKDVHSLIEADDAKILDAVSQEVEIVEFGHSAQRDSHRIKCNSATVVEKITSDEVVCISRLSFGIVAFSTILVALCTLLVVIISVVQRFHFGEIRIR</sequence>